<feature type="non-terminal residue" evidence="2">
    <location>
        <position position="1"/>
    </location>
</feature>
<proteinExistence type="predicted"/>
<dbReference type="KEGG" id="nhe:NECHADRAFT_8545"/>
<dbReference type="HOGENOM" id="CLU_102622_1_0_1"/>
<accession>C7ZLM3</accession>
<evidence type="ECO:0000259" key="1">
    <source>
        <dbReference type="Pfam" id="PF06985"/>
    </source>
</evidence>
<dbReference type="EMBL" id="GG698946">
    <property type="protein sequence ID" value="EEU35088.1"/>
    <property type="molecule type" value="Genomic_DNA"/>
</dbReference>
<dbReference type="PANTHER" id="PTHR33112:SF10">
    <property type="entry name" value="TOL"/>
    <property type="match status" value="1"/>
</dbReference>
<evidence type="ECO:0000313" key="3">
    <source>
        <dbReference type="Proteomes" id="UP000005206"/>
    </source>
</evidence>
<dbReference type="OrthoDB" id="5362512at2759"/>
<dbReference type="Proteomes" id="UP000005206">
    <property type="component" value="Chromosome 7"/>
</dbReference>
<keyword evidence="3" id="KW-1185">Reference proteome</keyword>
<dbReference type="GeneID" id="9679233"/>
<reference evidence="2 3" key="1">
    <citation type="journal article" date="2009" name="PLoS Genet.">
        <title>The genome of Nectria haematococca: contribution of supernumerary chromosomes to gene expansion.</title>
        <authorList>
            <person name="Coleman J.J."/>
            <person name="Rounsley S.D."/>
            <person name="Rodriguez-Carres M."/>
            <person name="Kuo A."/>
            <person name="Wasmann C.C."/>
            <person name="Grimwood J."/>
            <person name="Schmutz J."/>
            <person name="Taga M."/>
            <person name="White G.J."/>
            <person name="Zhou S."/>
            <person name="Schwartz D.C."/>
            <person name="Freitag M."/>
            <person name="Ma L.J."/>
            <person name="Danchin E.G."/>
            <person name="Henrissat B."/>
            <person name="Coutinho P.M."/>
            <person name="Nelson D.R."/>
            <person name="Straney D."/>
            <person name="Napoli C.A."/>
            <person name="Barker B.M."/>
            <person name="Gribskov M."/>
            <person name="Rep M."/>
            <person name="Kroken S."/>
            <person name="Molnar I."/>
            <person name="Rensing C."/>
            <person name="Kennell J.C."/>
            <person name="Zamora J."/>
            <person name="Farman M.L."/>
            <person name="Selker E.U."/>
            <person name="Salamov A."/>
            <person name="Shapiro H."/>
            <person name="Pangilinan J."/>
            <person name="Lindquist E."/>
            <person name="Lamers C."/>
            <person name="Grigoriev I.V."/>
            <person name="Geiser D.M."/>
            <person name="Covert S.F."/>
            <person name="Temporini E."/>
            <person name="Vanetten H.D."/>
        </authorList>
    </citation>
    <scope>NUCLEOTIDE SEQUENCE [LARGE SCALE GENOMIC DNA]</scope>
    <source>
        <strain evidence="3">ATCC MYA-4622 / CBS 123669 / FGSC 9596 / NRRL 45880 / 77-13-4</strain>
    </source>
</reference>
<dbReference type="PANTHER" id="PTHR33112">
    <property type="entry name" value="DOMAIN PROTEIN, PUTATIVE-RELATED"/>
    <property type="match status" value="1"/>
</dbReference>
<sequence length="142" mass="16074">LSCMRFWMQQCLTQHDQCRVANPEGWLPKRLLDVGLDFSSSTIRLLGSEDVSAGSSYTTLSHRWNTAQMPKLTSNHPVDFDIDSLPYTFQEAIETTRGLGLRYLWIDSLCINQNDPDDWEAQSAQMSMVYENSICNFAATGA</sequence>
<dbReference type="AlphaFoldDB" id="C7ZLM3"/>
<dbReference type="STRING" id="660122.C7ZLM3"/>
<feature type="domain" description="Heterokaryon incompatibility" evidence="1">
    <location>
        <begin position="57"/>
        <end position="141"/>
    </location>
</feature>
<dbReference type="InParanoid" id="C7ZLM3"/>
<gene>
    <name evidence="2" type="ORF">NECHADRAFT_8545</name>
</gene>
<feature type="non-terminal residue" evidence="2">
    <location>
        <position position="142"/>
    </location>
</feature>
<dbReference type="OMA" id="SGLEYAC"/>
<dbReference type="RefSeq" id="XP_003040801.1">
    <property type="nucleotide sequence ID" value="XM_003040755.1"/>
</dbReference>
<name>C7ZLM3_FUSV7</name>
<organism evidence="2 3">
    <name type="scientific">Fusarium vanettenii (strain ATCC MYA-4622 / CBS 123669 / FGSC 9596 / NRRL 45880 / 77-13-4)</name>
    <name type="common">Fusarium solani subsp. pisi</name>
    <dbReference type="NCBI Taxonomy" id="660122"/>
    <lineage>
        <taxon>Eukaryota</taxon>
        <taxon>Fungi</taxon>
        <taxon>Dikarya</taxon>
        <taxon>Ascomycota</taxon>
        <taxon>Pezizomycotina</taxon>
        <taxon>Sordariomycetes</taxon>
        <taxon>Hypocreomycetidae</taxon>
        <taxon>Hypocreales</taxon>
        <taxon>Nectriaceae</taxon>
        <taxon>Fusarium</taxon>
        <taxon>Fusarium solani species complex</taxon>
        <taxon>Fusarium vanettenii</taxon>
    </lineage>
</organism>
<dbReference type="InterPro" id="IPR010730">
    <property type="entry name" value="HET"/>
</dbReference>
<dbReference type="VEuPathDB" id="FungiDB:NECHADRAFT_8545"/>
<protein>
    <recommendedName>
        <fullName evidence="1">Heterokaryon incompatibility domain-containing protein</fullName>
    </recommendedName>
</protein>
<dbReference type="Pfam" id="PF06985">
    <property type="entry name" value="HET"/>
    <property type="match status" value="1"/>
</dbReference>
<evidence type="ECO:0000313" key="2">
    <source>
        <dbReference type="EMBL" id="EEU35088.1"/>
    </source>
</evidence>